<proteinExistence type="predicted"/>
<gene>
    <name evidence="3" type="ORF">KGF57_000017</name>
</gene>
<name>A0AAD5BJL9_9ASCO</name>
<feature type="region of interest" description="Disordered" evidence="2">
    <location>
        <begin position="116"/>
        <end position="145"/>
    </location>
</feature>
<feature type="compositionally biased region" description="Polar residues" evidence="2">
    <location>
        <begin position="66"/>
        <end position="82"/>
    </location>
</feature>
<organism evidence="3 4">
    <name type="scientific">Candida theae</name>
    <dbReference type="NCBI Taxonomy" id="1198502"/>
    <lineage>
        <taxon>Eukaryota</taxon>
        <taxon>Fungi</taxon>
        <taxon>Dikarya</taxon>
        <taxon>Ascomycota</taxon>
        <taxon>Saccharomycotina</taxon>
        <taxon>Pichiomycetes</taxon>
        <taxon>Debaryomycetaceae</taxon>
        <taxon>Candida/Lodderomyces clade</taxon>
        <taxon>Candida</taxon>
    </lineage>
</organism>
<reference evidence="3 4" key="1">
    <citation type="journal article" date="2022" name="DNA Res.">
        <title>Genome analysis of five recently described species of the CUG-Ser clade uncovers Candida theae as a new hybrid lineage with pathogenic potential in the Candida parapsilosis species complex.</title>
        <authorList>
            <person name="Mixao V."/>
            <person name="Del Olmo V."/>
            <person name="Hegedusova E."/>
            <person name="Saus E."/>
            <person name="Pryszcz L."/>
            <person name="Cillingova A."/>
            <person name="Nosek J."/>
            <person name="Gabaldon T."/>
        </authorList>
    </citation>
    <scope>NUCLEOTIDE SEQUENCE [LARGE SCALE GENOMIC DNA]</scope>
    <source>
        <strain evidence="3 4">CBS 12239</strain>
    </source>
</reference>
<feature type="region of interest" description="Disordered" evidence="2">
    <location>
        <begin position="33"/>
        <end position="104"/>
    </location>
</feature>
<dbReference type="GeneID" id="76148077"/>
<accession>A0AAD5BJL9</accession>
<feature type="compositionally biased region" description="Polar residues" evidence="2">
    <location>
        <begin position="311"/>
        <end position="326"/>
    </location>
</feature>
<dbReference type="Proteomes" id="UP001204833">
    <property type="component" value="Unassembled WGS sequence"/>
</dbReference>
<feature type="region of interest" description="Disordered" evidence="2">
    <location>
        <begin position="216"/>
        <end position="326"/>
    </location>
</feature>
<evidence type="ECO:0000313" key="4">
    <source>
        <dbReference type="Proteomes" id="UP001204833"/>
    </source>
</evidence>
<feature type="compositionally biased region" description="Basic and acidic residues" evidence="2">
    <location>
        <begin position="33"/>
        <end position="52"/>
    </location>
</feature>
<comment type="caution">
    <text evidence="3">The sequence shown here is derived from an EMBL/GenBank/DDBJ whole genome shotgun (WGS) entry which is preliminary data.</text>
</comment>
<feature type="coiled-coil region" evidence="1">
    <location>
        <begin position="337"/>
        <end position="364"/>
    </location>
</feature>
<evidence type="ECO:0000256" key="2">
    <source>
        <dbReference type="SAM" id="MobiDB-lite"/>
    </source>
</evidence>
<feature type="compositionally biased region" description="Polar residues" evidence="2">
    <location>
        <begin position="258"/>
        <end position="298"/>
    </location>
</feature>
<feature type="compositionally biased region" description="Basic residues" evidence="2">
    <location>
        <begin position="228"/>
        <end position="239"/>
    </location>
</feature>
<dbReference type="AlphaFoldDB" id="A0AAD5BJL9"/>
<keyword evidence="1" id="KW-0175">Coiled coil</keyword>
<feature type="region of interest" description="Disordered" evidence="2">
    <location>
        <begin position="159"/>
        <end position="190"/>
    </location>
</feature>
<feature type="compositionally biased region" description="Low complexity" evidence="2">
    <location>
        <begin position="299"/>
        <end position="310"/>
    </location>
</feature>
<evidence type="ECO:0000256" key="1">
    <source>
        <dbReference type="SAM" id="Coils"/>
    </source>
</evidence>
<protein>
    <submittedName>
        <fullName evidence="3">Uncharacterized protein</fullName>
    </submittedName>
</protein>
<sequence length="423" mass="46725">MDREDSFDAGNTTVVSIPRSVLIAEDRLVEEPAVDKDLKQEHHQLHQEKQKGGAENGEVGEEGNNILDSQINKPQTTTSTKTGGIAQAAHSPSISSISSLESDSSTSKLIQSFSKTKLTDSNKENQPPPPPLPSLLGTDARTNNMTNDWERPALIATSTENNVSDNNNNNNNNNNSSSSTTTTFTTETTKVTKLPQSVASKTNFYNDLNSRDINSSVSITSKQPPPQQRKKPVKFTVRKVSHEAISSPSSPSPDAVSNGYSHSRQSSNGGHQYKNNTYKSPNPSRDYSSSYPSQYRVASSQSHSNTHSHSPQLGKTSPTIATSPSVDTHELETRKKLSAAQHKYDQYETRIVKIDKEIQFLSNLLPPYTVDVDYTTRVKIQRAIDKLRGKQDELARKKYGLGITISRLWRATEGSEIWVRKVD</sequence>
<feature type="compositionally biased region" description="Low complexity" evidence="2">
    <location>
        <begin position="91"/>
        <end position="104"/>
    </location>
</feature>
<dbReference type="RefSeq" id="XP_051611436.1">
    <property type="nucleotide sequence ID" value="XM_051750932.1"/>
</dbReference>
<evidence type="ECO:0000313" key="3">
    <source>
        <dbReference type="EMBL" id="KAI5968902.1"/>
    </source>
</evidence>
<dbReference type="EMBL" id="JAIHNG010000001">
    <property type="protein sequence ID" value="KAI5968902.1"/>
    <property type="molecule type" value="Genomic_DNA"/>
</dbReference>
<keyword evidence="4" id="KW-1185">Reference proteome</keyword>
<feature type="compositionally biased region" description="Low complexity" evidence="2">
    <location>
        <begin position="159"/>
        <end position="189"/>
    </location>
</feature>